<evidence type="ECO:0000313" key="1">
    <source>
        <dbReference type="EMBL" id="RVW94088.1"/>
    </source>
</evidence>
<comment type="caution">
    <text evidence="1">The sequence shown here is derived from an EMBL/GenBank/DDBJ whole genome shotgun (WGS) entry which is preliminary data.</text>
</comment>
<accession>A0A438IBJ2</accession>
<protein>
    <recommendedName>
        <fullName evidence="3">Reverse transcriptase domain-containing protein</fullName>
    </recommendedName>
</protein>
<dbReference type="Proteomes" id="UP000288805">
    <property type="component" value="Unassembled WGS sequence"/>
</dbReference>
<dbReference type="PANTHER" id="PTHR33710:SF71">
    <property type="entry name" value="ENDONUCLEASE_EXONUCLEASE_PHOSPHATASE DOMAIN-CONTAINING PROTEIN"/>
    <property type="match status" value="1"/>
</dbReference>
<organism evidence="1 2">
    <name type="scientific">Vitis vinifera</name>
    <name type="common">Grape</name>
    <dbReference type="NCBI Taxonomy" id="29760"/>
    <lineage>
        <taxon>Eukaryota</taxon>
        <taxon>Viridiplantae</taxon>
        <taxon>Streptophyta</taxon>
        <taxon>Embryophyta</taxon>
        <taxon>Tracheophyta</taxon>
        <taxon>Spermatophyta</taxon>
        <taxon>Magnoliopsida</taxon>
        <taxon>eudicotyledons</taxon>
        <taxon>Gunneridae</taxon>
        <taxon>Pentapetalae</taxon>
        <taxon>rosids</taxon>
        <taxon>Vitales</taxon>
        <taxon>Vitaceae</taxon>
        <taxon>Viteae</taxon>
        <taxon>Vitis</taxon>
    </lineage>
</organism>
<evidence type="ECO:0008006" key="3">
    <source>
        <dbReference type="Google" id="ProtNLM"/>
    </source>
</evidence>
<dbReference type="PANTHER" id="PTHR33710">
    <property type="entry name" value="BNAC02G09200D PROTEIN"/>
    <property type="match status" value="1"/>
</dbReference>
<sequence length="524" mass="60032">MTTGIVRSLGVGRHLDLSAVNSRGATGGILVFWDNRVFELVDLEEGEYSISFRFKNCVDGVVWVFTSVYGPVYSTDREDFWDEFGSIRGLWSDPWCVGGDFNMIRFPEEYGRGGGLSASMRRFSEVVEDLELRDFPLQGGPFTWRGGLNIQSHSRLDRFLVIDNWDNLFNGAVQGVLPRPIFDHFPILLEGGMKRGPFPFRFENTWLEEGFKDQMKTWWGSLSFTRTSNFVLDAKLREDILKTWNKEVFGLIETKKGEALRQVLREEISWRQKSREVWLKEGDNNTIFFHRMANAHSRINWLFKLKVNGCRHTEENDLKDSVVGAFHNLYSEEGGWRPCIDGLSFMGLASSEAEGLEIHFLEEEVFATHSDLGKDTSLSLDGFTMIFWLFCWDVVKGRQILDTVLIANEVVDSRLKGNEGGVLCKLDIEKGYDHVNWKFLMVVLRKMGFGEKWIKWIDWLIINLEKSELILVGRVHVIEDLALELGCKVGGLPSCYLGLPLGAPFKSAAVWDGVEERFQKRLAM</sequence>
<gene>
    <name evidence="1" type="ORF">CK203_038229</name>
</gene>
<proteinExistence type="predicted"/>
<dbReference type="AlphaFoldDB" id="A0A438IBJ2"/>
<dbReference type="Gene3D" id="3.60.10.10">
    <property type="entry name" value="Endonuclease/exonuclease/phosphatase"/>
    <property type="match status" value="1"/>
</dbReference>
<name>A0A438IBJ2_VITVI</name>
<reference evidence="1 2" key="1">
    <citation type="journal article" date="2018" name="PLoS Genet.">
        <title>Population sequencing reveals clonal diversity and ancestral inbreeding in the grapevine cultivar Chardonnay.</title>
        <authorList>
            <person name="Roach M.J."/>
            <person name="Johnson D.L."/>
            <person name="Bohlmann J."/>
            <person name="van Vuuren H.J."/>
            <person name="Jones S.J."/>
            <person name="Pretorius I.S."/>
            <person name="Schmidt S.A."/>
            <person name="Borneman A.R."/>
        </authorList>
    </citation>
    <scope>NUCLEOTIDE SEQUENCE [LARGE SCALE GENOMIC DNA]</scope>
    <source>
        <strain evidence="2">cv. Chardonnay</strain>
        <tissue evidence="1">Leaf</tissue>
    </source>
</reference>
<dbReference type="EMBL" id="QGNW01000124">
    <property type="protein sequence ID" value="RVW94088.1"/>
    <property type="molecule type" value="Genomic_DNA"/>
</dbReference>
<evidence type="ECO:0000313" key="2">
    <source>
        <dbReference type="Proteomes" id="UP000288805"/>
    </source>
</evidence>
<dbReference type="InterPro" id="IPR036691">
    <property type="entry name" value="Endo/exonu/phosph_ase_sf"/>
</dbReference>
<dbReference type="SUPFAM" id="SSF56219">
    <property type="entry name" value="DNase I-like"/>
    <property type="match status" value="1"/>
</dbReference>